<comment type="caution">
    <text evidence="20">The sequence shown here is derived from an EMBL/GenBank/DDBJ whole genome shotgun (WGS) entry which is preliminary data.</text>
</comment>
<feature type="domain" description="VWFA" evidence="19">
    <location>
        <begin position="10"/>
        <end position="228"/>
    </location>
</feature>
<dbReference type="Pfam" id="PF08785">
    <property type="entry name" value="Ku_PK_bind"/>
    <property type="match status" value="1"/>
</dbReference>
<dbReference type="GO" id="GO:0006303">
    <property type="term" value="P:double-strand break repair via nonhomologous end joining"/>
    <property type="evidence" value="ECO:0007669"/>
    <property type="project" value="InterPro"/>
</dbReference>
<dbReference type="EC" id="3.6.4.12" evidence="4"/>
<feature type="compositionally biased region" description="Basic residues" evidence="18">
    <location>
        <begin position="293"/>
        <end position="305"/>
    </location>
</feature>
<evidence type="ECO:0000256" key="18">
    <source>
        <dbReference type="SAM" id="MobiDB-lite"/>
    </source>
</evidence>
<dbReference type="GO" id="GO:0005524">
    <property type="term" value="F:ATP binding"/>
    <property type="evidence" value="ECO:0007669"/>
    <property type="project" value="UniProtKB-KW"/>
</dbReference>
<evidence type="ECO:0000256" key="15">
    <source>
        <dbReference type="ARBA" id="ARBA00023204"/>
    </source>
</evidence>
<dbReference type="InterPro" id="IPR002035">
    <property type="entry name" value="VWF_A"/>
</dbReference>
<keyword evidence="15" id="KW-0234">DNA repair</keyword>
<dbReference type="InterPro" id="IPR016194">
    <property type="entry name" value="SPOC-like_C_dom_sf"/>
</dbReference>
<dbReference type="RefSeq" id="XP_037221418.1">
    <property type="nucleotide sequence ID" value="XM_037361126.1"/>
</dbReference>
<feature type="compositionally biased region" description="Low complexity" evidence="18">
    <location>
        <begin position="723"/>
        <end position="732"/>
    </location>
</feature>
<keyword evidence="9" id="KW-0378">Hydrolase</keyword>
<dbReference type="PROSITE" id="PS50234">
    <property type="entry name" value="VWFA"/>
    <property type="match status" value="1"/>
</dbReference>
<feature type="region of interest" description="Disordered" evidence="18">
    <location>
        <begin position="861"/>
        <end position="886"/>
    </location>
</feature>
<dbReference type="InterPro" id="IPR005161">
    <property type="entry name" value="Ku_N"/>
</dbReference>
<evidence type="ECO:0000313" key="20">
    <source>
        <dbReference type="EMBL" id="KAF7306399.1"/>
    </source>
</evidence>
<dbReference type="InterPro" id="IPR014893">
    <property type="entry name" value="Ku_PK_bind"/>
</dbReference>
<evidence type="ECO:0000256" key="13">
    <source>
        <dbReference type="ARBA" id="ARBA00023125"/>
    </source>
</evidence>
<dbReference type="InterPro" id="IPR024193">
    <property type="entry name" value="Ku80"/>
</dbReference>
<dbReference type="Gene3D" id="3.40.50.410">
    <property type="entry name" value="von Willebrand factor, type A domain"/>
    <property type="match status" value="1"/>
</dbReference>
<dbReference type="Gene3D" id="2.40.290.10">
    <property type="match status" value="1"/>
</dbReference>
<keyword evidence="16" id="KW-0539">Nucleus</keyword>
<dbReference type="OrthoDB" id="30826at2759"/>
<dbReference type="GO" id="GO:0000723">
    <property type="term" value="P:telomere maintenance"/>
    <property type="evidence" value="ECO:0007669"/>
    <property type="project" value="InterPro"/>
</dbReference>
<dbReference type="PANTHER" id="PTHR12604">
    <property type="entry name" value="KU AUTOANTIGEN DNA HELICASE"/>
    <property type="match status" value="1"/>
</dbReference>
<organism evidence="20 21">
    <name type="scientific">Mycena indigotica</name>
    <dbReference type="NCBI Taxonomy" id="2126181"/>
    <lineage>
        <taxon>Eukaryota</taxon>
        <taxon>Fungi</taxon>
        <taxon>Dikarya</taxon>
        <taxon>Basidiomycota</taxon>
        <taxon>Agaricomycotina</taxon>
        <taxon>Agaricomycetes</taxon>
        <taxon>Agaricomycetidae</taxon>
        <taxon>Agaricales</taxon>
        <taxon>Marasmiineae</taxon>
        <taxon>Mycenaceae</taxon>
        <taxon>Mycena</taxon>
    </lineage>
</organism>
<evidence type="ECO:0000256" key="3">
    <source>
        <dbReference type="ARBA" id="ARBA00007726"/>
    </source>
</evidence>
<dbReference type="SMART" id="SM00559">
    <property type="entry name" value="Ku78"/>
    <property type="match status" value="1"/>
</dbReference>
<dbReference type="GO" id="GO:0043564">
    <property type="term" value="C:Ku70:Ku80 complex"/>
    <property type="evidence" value="ECO:0007669"/>
    <property type="project" value="InterPro"/>
</dbReference>
<protein>
    <recommendedName>
        <fullName evidence="5">ATP-dependent DNA helicase II subunit 2</fullName>
        <ecNumber evidence="4">3.6.4.12</ecNumber>
    </recommendedName>
    <alternativeName>
        <fullName evidence="17">ATP-dependent DNA helicase II subunit Ku80</fullName>
    </alternativeName>
</protein>
<dbReference type="CDD" id="cd00873">
    <property type="entry name" value="KU80"/>
    <property type="match status" value="1"/>
</dbReference>
<feature type="compositionally biased region" description="Basic and acidic residues" evidence="18">
    <location>
        <begin position="356"/>
        <end position="377"/>
    </location>
</feature>
<evidence type="ECO:0000256" key="4">
    <source>
        <dbReference type="ARBA" id="ARBA00012551"/>
    </source>
</evidence>
<evidence type="ECO:0000256" key="1">
    <source>
        <dbReference type="ARBA" id="ARBA00004123"/>
    </source>
</evidence>
<keyword evidence="21" id="KW-1185">Reference proteome</keyword>
<dbReference type="SUPFAM" id="SSF101420">
    <property type="entry name" value="C-terminal domain of Ku80"/>
    <property type="match status" value="1"/>
</dbReference>
<reference evidence="20" key="1">
    <citation type="submission" date="2020-05" db="EMBL/GenBank/DDBJ databases">
        <title>Mycena genomes resolve the evolution of fungal bioluminescence.</title>
        <authorList>
            <person name="Tsai I.J."/>
        </authorList>
    </citation>
    <scope>NUCLEOTIDE SEQUENCE</scope>
    <source>
        <strain evidence="20">171206Taipei</strain>
    </source>
</reference>
<dbReference type="GeneID" id="59343642"/>
<dbReference type="SUPFAM" id="SSF100939">
    <property type="entry name" value="SPOC domain-like"/>
    <property type="match status" value="1"/>
</dbReference>
<evidence type="ECO:0000256" key="12">
    <source>
        <dbReference type="ARBA" id="ARBA00022895"/>
    </source>
</evidence>
<dbReference type="InterPro" id="IPR036494">
    <property type="entry name" value="Ku_C_sf"/>
</dbReference>
<evidence type="ECO:0000256" key="17">
    <source>
        <dbReference type="ARBA" id="ARBA00031847"/>
    </source>
</evidence>
<evidence type="ECO:0000256" key="16">
    <source>
        <dbReference type="ARBA" id="ARBA00023242"/>
    </source>
</evidence>
<keyword evidence="13" id="KW-0238">DNA-binding</keyword>
<keyword evidence="12" id="KW-0779">Telomere</keyword>
<dbReference type="FunFam" id="3.40.50.410:FF:000073">
    <property type="entry name" value="ATP-dependent DNA helicase II subunit 2"/>
    <property type="match status" value="1"/>
</dbReference>
<evidence type="ECO:0000256" key="14">
    <source>
        <dbReference type="ARBA" id="ARBA00023172"/>
    </source>
</evidence>
<evidence type="ECO:0000256" key="2">
    <source>
        <dbReference type="ARBA" id="ARBA00004574"/>
    </source>
</evidence>
<feature type="region of interest" description="Disordered" evidence="18">
    <location>
        <begin position="679"/>
        <end position="740"/>
    </location>
</feature>
<gene>
    <name evidence="20" type="ORF">MIND_00431100</name>
</gene>
<comment type="subcellular location">
    <subcellularLocation>
        <location evidence="2">Chromosome</location>
        <location evidence="2">Telomere</location>
    </subcellularLocation>
    <subcellularLocation>
        <location evidence="1">Nucleus</location>
    </subcellularLocation>
</comment>
<dbReference type="Gene3D" id="1.10.1600.10">
    <property type="match status" value="1"/>
</dbReference>
<feature type="compositionally biased region" description="Acidic residues" evidence="18">
    <location>
        <begin position="309"/>
        <end position="322"/>
    </location>
</feature>
<feature type="compositionally biased region" description="Basic and acidic residues" evidence="18">
    <location>
        <begin position="863"/>
        <end position="872"/>
    </location>
</feature>
<dbReference type="PANTHER" id="PTHR12604:SF4">
    <property type="entry name" value="X-RAY REPAIR CROSS-COMPLEMENTING PROTEIN 5"/>
    <property type="match status" value="1"/>
</dbReference>
<dbReference type="EMBL" id="JACAZF010000004">
    <property type="protein sequence ID" value="KAF7306399.1"/>
    <property type="molecule type" value="Genomic_DNA"/>
</dbReference>
<keyword evidence="11" id="KW-0067">ATP-binding</keyword>
<dbReference type="Pfam" id="PF02735">
    <property type="entry name" value="Ku"/>
    <property type="match status" value="1"/>
</dbReference>
<dbReference type="GO" id="GO:0003684">
    <property type="term" value="F:damaged DNA binding"/>
    <property type="evidence" value="ECO:0007669"/>
    <property type="project" value="InterPro"/>
</dbReference>
<keyword evidence="7" id="KW-0547">Nucleotide-binding</keyword>
<comment type="similarity">
    <text evidence="3">Belongs to the ku80 family.</text>
</comment>
<keyword evidence="8" id="KW-0227">DNA damage</keyword>
<evidence type="ECO:0000256" key="10">
    <source>
        <dbReference type="ARBA" id="ARBA00022806"/>
    </source>
</evidence>
<evidence type="ECO:0000256" key="6">
    <source>
        <dbReference type="ARBA" id="ARBA00022454"/>
    </source>
</evidence>
<dbReference type="InterPro" id="IPR036465">
    <property type="entry name" value="vWFA_dom_sf"/>
</dbReference>
<feature type="region of interest" description="Disordered" evidence="18">
    <location>
        <begin position="355"/>
        <end position="389"/>
    </location>
</feature>
<evidence type="ECO:0000256" key="8">
    <source>
        <dbReference type="ARBA" id="ARBA00022763"/>
    </source>
</evidence>
<proteinExistence type="inferred from homology"/>
<dbReference type="Proteomes" id="UP000636479">
    <property type="component" value="Unassembled WGS sequence"/>
</dbReference>
<dbReference type="InterPro" id="IPR006164">
    <property type="entry name" value="DNA_bd_Ku70/Ku80"/>
</dbReference>
<dbReference type="GO" id="GO:0000781">
    <property type="term" value="C:chromosome, telomeric region"/>
    <property type="evidence" value="ECO:0007669"/>
    <property type="project" value="UniProtKB-SubCell"/>
</dbReference>
<dbReference type="Gene3D" id="1.25.40.240">
    <property type="entry name" value="Ku, C-terminal domain"/>
    <property type="match status" value="1"/>
</dbReference>
<evidence type="ECO:0000259" key="19">
    <source>
        <dbReference type="PROSITE" id="PS50234"/>
    </source>
</evidence>
<dbReference type="GO" id="GO:0003690">
    <property type="term" value="F:double-stranded DNA binding"/>
    <property type="evidence" value="ECO:0007669"/>
    <property type="project" value="TreeGrafter"/>
</dbReference>
<evidence type="ECO:0000256" key="11">
    <source>
        <dbReference type="ARBA" id="ARBA00022840"/>
    </source>
</evidence>
<dbReference type="GO" id="GO:0016787">
    <property type="term" value="F:hydrolase activity"/>
    <property type="evidence" value="ECO:0007669"/>
    <property type="project" value="UniProtKB-KW"/>
</dbReference>
<sequence length="886" mass="99315">MPAERAGYTVTMFIVDVGPSMNKIRTHDAEGNELPHETTYLQWGLQFVKLKIQEMIFNGRKTDQCGVILLGSDRTRNTLNKAMKEGYERIEEYIKIGQPTPATLSKLDALTTTDEPGDALDALIVAMETQEEYLGNKKTWTRKMVLVTDGESPIEVDSQLKPTVKKINAYGISLTIIGLDFDSDDENYLYREEDKSRIKSENEEFFKELVEKLDDGIVGTCAYALREISRPDVKITKSVLMGTTLRLGDFQSRPEEAIQVNIRTSKCTAMARPKSFKKFALREPLTAEQKALRAQKKAQMKKKKPVKMEEDDSVTESDDDDEQPVKMEVDEEEPPPNGVAKTVKFAQLKMHTQFYVDRRERNEDDDTEVKQEEKEPVIEDEDDEGGPSKLPAYLEQVSKEELIKGFKYGTTYVPCPDGQFERLPTKKGIDVCGFFPAKNFRRELSMGEVQYIWGDPSQPEQQVAISSIAQAMYEKNVMAIARWVSKDGMDPKMGVLTPGIDDGVDYLLWSHMPFADDVRKYMFASLDKLVSKKGEILTEHPFLPTEPQLEAMDDFVDAMDLMHHGDKDEEGNRGPWFDTRLSYNPAVHRIKQAQFHAAVVSDINTNPVPPPHPELLTYFDPPPKMLKRGRDAIEKCKDEFKVKQVPKKVAKTKATGHAHAHVEEDEGFLLDAKPMPTNSTWTLSQPVATSSTNVSPSKKGKTRAVSSNGSVTEDDEDLLSGVAPRSRSPAASIADTDNATRTAEEAVDLNIDPGRAPGRIIGTTRPLADFRENIARGDVVSKAVEDLCAVIAEVVVKPFASRRHAELVECMQVLRDTCLKEDEVDAWNDFMRDLKKTLTKSSPGNKGFWAEIQKVGRPMSLISDKEAEEHGGSSDVSETGAKKFLN</sequence>
<dbReference type="Pfam" id="PF03731">
    <property type="entry name" value="Ku_N"/>
    <property type="match status" value="1"/>
</dbReference>
<evidence type="ECO:0000256" key="5">
    <source>
        <dbReference type="ARBA" id="ARBA00021792"/>
    </source>
</evidence>
<dbReference type="AlphaFoldDB" id="A0A8H6WBI6"/>
<dbReference type="GO" id="GO:0003678">
    <property type="term" value="F:DNA helicase activity"/>
    <property type="evidence" value="ECO:0007669"/>
    <property type="project" value="UniProtKB-EC"/>
</dbReference>
<feature type="compositionally biased region" description="Polar residues" evidence="18">
    <location>
        <begin position="679"/>
        <end position="696"/>
    </location>
</feature>
<dbReference type="SUPFAM" id="SSF53300">
    <property type="entry name" value="vWA-like"/>
    <property type="match status" value="1"/>
</dbReference>
<keyword evidence="10" id="KW-0347">Helicase</keyword>
<keyword evidence="14" id="KW-0233">DNA recombination</keyword>
<feature type="region of interest" description="Disordered" evidence="18">
    <location>
        <begin position="290"/>
        <end position="343"/>
    </location>
</feature>
<accession>A0A8H6WBI6</accession>
<dbReference type="FunFam" id="1.10.1600.10:FF:000002">
    <property type="entry name" value="X-ray repair cross-complementing protein 5"/>
    <property type="match status" value="1"/>
</dbReference>
<name>A0A8H6WBI6_9AGAR</name>
<evidence type="ECO:0000256" key="7">
    <source>
        <dbReference type="ARBA" id="ARBA00022741"/>
    </source>
</evidence>
<keyword evidence="6" id="KW-0158">Chromosome</keyword>
<evidence type="ECO:0000313" key="21">
    <source>
        <dbReference type="Proteomes" id="UP000636479"/>
    </source>
</evidence>
<dbReference type="GO" id="GO:0042162">
    <property type="term" value="F:telomeric DNA binding"/>
    <property type="evidence" value="ECO:0007669"/>
    <property type="project" value="InterPro"/>
</dbReference>
<dbReference type="GO" id="GO:0006310">
    <property type="term" value="P:DNA recombination"/>
    <property type="evidence" value="ECO:0007669"/>
    <property type="project" value="UniProtKB-KW"/>
</dbReference>
<evidence type="ECO:0000256" key="9">
    <source>
        <dbReference type="ARBA" id="ARBA00022801"/>
    </source>
</evidence>